<reference evidence="2" key="1">
    <citation type="journal article" date="2020" name="Nature">
        <title>Giant virus diversity and host interactions through global metagenomics.</title>
        <authorList>
            <person name="Schulz F."/>
            <person name="Roux S."/>
            <person name="Paez-Espino D."/>
            <person name="Jungbluth S."/>
            <person name="Walsh D.A."/>
            <person name="Denef V.J."/>
            <person name="McMahon K.D."/>
            <person name="Konstantinidis K.T."/>
            <person name="Eloe-Fadrosh E.A."/>
            <person name="Kyrpides N.C."/>
            <person name="Woyke T."/>
        </authorList>
    </citation>
    <scope>NUCLEOTIDE SEQUENCE</scope>
    <source>
        <strain evidence="2">GVMAG-M-3300009422-16</strain>
    </source>
</reference>
<accession>A0A6C0B505</accession>
<proteinExistence type="predicted"/>
<dbReference type="AlphaFoldDB" id="A0A6C0B505"/>
<sequence length="138" mass="15270">MPIFSAILTWCAAGITVIKPFIPAVLVSTGYTVGTHLVAFGGSWFLARRYLSNCIGSGFEGLYNFYWKMASPTCTALLFSHVGLFSVAIGSLLVTIIILSWFFYKTVKHFVTPTVTEITHEVRTLKKQHSSSENKVTI</sequence>
<organism evidence="2">
    <name type="scientific">viral metagenome</name>
    <dbReference type="NCBI Taxonomy" id="1070528"/>
    <lineage>
        <taxon>unclassified sequences</taxon>
        <taxon>metagenomes</taxon>
        <taxon>organismal metagenomes</taxon>
    </lineage>
</organism>
<evidence type="ECO:0000256" key="1">
    <source>
        <dbReference type="SAM" id="Phobius"/>
    </source>
</evidence>
<dbReference type="EMBL" id="MN739058">
    <property type="protein sequence ID" value="QHS86578.1"/>
    <property type="molecule type" value="Genomic_DNA"/>
</dbReference>
<name>A0A6C0B505_9ZZZZ</name>
<keyword evidence="1" id="KW-1133">Transmembrane helix</keyword>
<keyword evidence="1" id="KW-0812">Transmembrane</keyword>
<evidence type="ECO:0000313" key="2">
    <source>
        <dbReference type="EMBL" id="QHS86578.1"/>
    </source>
</evidence>
<protein>
    <submittedName>
        <fullName evidence="2">Uncharacterized protein</fullName>
    </submittedName>
</protein>
<keyword evidence="1" id="KW-0472">Membrane</keyword>
<feature type="transmembrane region" description="Helical" evidence="1">
    <location>
        <begin position="76"/>
        <end position="104"/>
    </location>
</feature>